<dbReference type="EMBL" id="AKNW01000017">
    <property type="protein sequence ID" value="EJB32028.1"/>
    <property type="molecule type" value="Genomic_DNA"/>
</dbReference>
<sequence length="37" mass="4316">MIFSLFGENKSHEFLESYFNGAKRHAKQNDNATKLNQ</sequence>
<reference evidence="1 2" key="1">
    <citation type="submission" date="2012-04" db="EMBL/GenBank/DDBJ databases">
        <title>Genome sequence of Helicobacter pylori NQ4044.</title>
        <authorList>
            <person name="Blanchard T.G."/>
            <person name="Czinn S.J."/>
            <person name="McCracken C."/>
            <person name="Abolude K."/>
            <person name="Maroo A."/>
            <person name="Santana-Cruz I."/>
            <person name="Tallon L.J."/>
            <person name="Ficke F.W.F."/>
        </authorList>
    </citation>
    <scope>NUCLEOTIDE SEQUENCE [LARGE SCALE GENOMIC DNA]</scope>
    <source>
        <strain evidence="1 2">NQ4044</strain>
    </source>
</reference>
<dbReference type="PATRIC" id="fig|992028.3.peg.1652"/>
<name>I9Z784_HELPX</name>
<dbReference type="AlphaFoldDB" id="I9Z784"/>
<comment type="caution">
    <text evidence="1">The sequence shown here is derived from an EMBL/GenBank/DDBJ whole genome shotgun (WGS) entry which is preliminary data.</text>
</comment>
<evidence type="ECO:0000313" key="2">
    <source>
        <dbReference type="Proteomes" id="UP000003026"/>
    </source>
</evidence>
<organism evidence="1 2">
    <name type="scientific">Helicobacter pylori NQ4044</name>
    <dbReference type="NCBI Taxonomy" id="992028"/>
    <lineage>
        <taxon>Bacteria</taxon>
        <taxon>Pseudomonadati</taxon>
        <taxon>Campylobacterota</taxon>
        <taxon>Epsilonproteobacteria</taxon>
        <taxon>Campylobacterales</taxon>
        <taxon>Helicobacteraceae</taxon>
        <taxon>Helicobacter</taxon>
    </lineage>
</organism>
<proteinExistence type="predicted"/>
<gene>
    <name evidence="1" type="ORF">HPNQ4044_1708</name>
</gene>
<dbReference type="Proteomes" id="UP000003026">
    <property type="component" value="Unassembled WGS sequence"/>
</dbReference>
<evidence type="ECO:0000313" key="1">
    <source>
        <dbReference type="EMBL" id="EJB32028.1"/>
    </source>
</evidence>
<accession>I9Z784</accession>
<protein>
    <submittedName>
        <fullName evidence="1">Uncharacterized protein</fullName>
    </submittedName>
</protein>